<reference evidence="2 3" key="1">
    <citation type="journal article" date="2021" name="BMC Genomics">
        <title>Datura genome reveals duplications of psychoactive alkaloid biosynthetic genes and high mutation rate following tissue culture.</title>
        <authorList>
            <person name="Rajewski A."/>
            <person name="Carter-House D."/>
            <person name="Stajich J."/>
            <person name="Litt A."/>
        </authorList>
    </citation>
    <scope>NUCLEOTIDE SEQUENCE [LARGE SCALE GENOMIC DNA]</scope>
    <source>
        <strain evidence="2">AR-01</strain>
    </source>
</reference>
<dbReference type="Proteomes" id="UP000823775">
    <property type="component" value="Unassembled WGS sequence"/>
</dbReference>
<comment type="caution">
    <text evidence="2">The sequence shown here is derived from an EMBL/GenBank/DDBJ whole genome shotgun (WGS) entry which is preliminary data.</text>
</comment>
<keyword evidence="3" id="KW-1185">Reference proteome</keyword>
<dbReference type="EMBL" id="JACEIK010009378">
    <property type="protein sequence ID" value="MCE3052278.1"/>
    <property type="molecule type" value="Genomic_DNA"/>
</dbReference>
<evidence type="ECO:0000256" key="1">
    <source>
        <dbReference type="SAM" id="MobiDB-lite"/>
    </source>
</evidence>
<proteinExistence type="predicted"/>
<sequence length="192" mass="21870">MLTVMYRSVHVYRTEAGKEEKDEREYLLYETSNFEETKFAPVITLYKFDVSKQFVGNLNGVWKCMFVYDSHSHQSTSVDASPEWLSISENPKMECIPTLSNDLRAISELSLNVEFEESSGRSATEESGENKNQRAASEDIAKPALEDLAKYFGLPIVEASKSLKTVSYLISRSPTQHRKICNDNRRKTSSYA</sequence>
<evidence type="ECO:0000313" key="3">
    <source>
        <dbReference type="Proteomes" id="UP000823775"/>
    </source>
</evidence>
<organism evidence="2 3">
    <name type="scientific">Datura stramonium</name>
    <name type="common">Jimsonweed</name>
    <name type="synonym">Common thornapple</name>
    <dbReference type="NCBI Taxonomy" id="4076"/>
    <lineage>
        <taxon>Eukaryota</taxon>
        <taxon>Viridiplantae</taxon>
        <taxon>Streptophyta</taxon>
        <taxon>Embryophyta</taxon>
        <taxon>Tracheophyta</taxon>
        <taxon>Spermatophyta</taxon>
        <taxon>Magnoliopsida</taxon>
        <taxon>eudicotyledons</taxon>
        <taxon>Gunneridae</taxon>
        <taxon>Pentapetalae</taxon>
        <taxon>asterids</taxon>
        <taxon>lamiids</taxon>
        <taxon>Solanales</taxon>
        <taxon>Solanaceae</taxon>
        <taxon>Solanoideae</taxon>
        <taxon>Datureae</taxon>
        <taxon>Datura</taxon>
    </lineage>
</organism>
<feature type="region of interest" description="Disordered" evidence="1">
    <location>
        <begin position="117"/>
        <end position="137"/>
    </location>
</feature>
<feature type="non-terminal residue" evidence="2">
    <location>
        <position position="192"/>
    </location>
</feature>
<evidence type="ECO:0000313" key="2">
    <source>
        <dbReference type="EMBL" id="MCE3052278.1"/>
    </source>
</evidence>
<feature type="compositionally biased region" description="Basic and acidic residues" evidence="1">
    <location>
        <begin position="128"/>
        <end position="137"/>
    </location>
</feature>
<protein>
    <submittedName>
        <fullName evidence="2">Uncharacterized protein</fullName>
    </submittedName>
</protein>
<name>A0ABS8WS11_DATST</name>
<accession>A0ABS8WS11</accession>
<gene>
    <name evidence="2" type="ORF">HAX54_052059</name>
</gene>